<dbReference type="Proteomes" id="UP001430356">
    <property type="component" value="Unassembled WGS sequence"/>
</dbReference>
<feature type="compositionally biased region" description="Pro residues" evidence="1">
    <location>
        <begin position="536"/>
        <end position="549"/>
    </location>
</feature>
<organism evidence="2 3">
    <name type="scientific">Novymonas esmeraldas</name>
    <dbReference type="NCBI Taxonomy" id="1808958"/>
    <lineage>
        <taxon>Eukaryota</taxon>
        <taxon>Discoba</taxon>
        <taxon>Euglenozoa</taxon>
        <taxon>Kinetoplastea</taxon>
        <taxon>Metakinetoplastina</taxon>
        <taxon>Trypanosomatida</taxon>
        <taxon>Trypanosomatidae</taxon>
        <taxon>Novymonas</taxon>
    </lineage>
</organism>
<feature type="region of interest" description="Disordered" evidence="1">
    <location>
        <begin position="501"/>
        <end position="566"/>
    </location>
</feature>
<evidence type="ECO:0000313" key="3">
    <source>
        <dbReference type="Proteomes" id="UP001430356"/>
    </source>
</evidence>
<sequence length="566" mass="57082">MAKKRLARHGAGTAAGAGDGAASAEGDIRAVLAASTHTATAHETLHATLEQLDTIAQEAHTYTQQLKASAVNSAADAGAATTTSPPLKRLRDEPASSPTRSGAAAAAAAAAVRGSRLDVFAATSALHYQTLCTAVAACGLQLLPSLEEILKRVALAVLTPSLSTPEAWETLAMLCTTYRAGAAHAVAEVLEALLREPGVFLLDAAPLVPTWYAEALVHAPASTAANTATAALGGLLAFAEDQRLHEASAEALQQAVRIHGERAARKLLALVDMLYAAGGYVPAATLQQAALRHVMEVVEGGLLPCYGTQAECSDAPASPGTAAAAAGGEMVDGGGGAGGGAAAGALRWRVPAVWHAACLQLVEVFLVTCRPAVPAQLLVTATRTITTISARLHRGVPLLAAEETSATTAHTTSPPPLPVTSAVGAVVVRLGHVLHLLRHPAVLPPFQPAQLVVERAKRRVFTAAETSPAVATAAPAAPAPAPATATAAAAVVVVATPNGAEVRPPPQPVPPAAAAAPALAPANATTAPPAVSTAPAPRPAPRRPPPPVRRPADDADDDIPDVVMDD</sequence>
<name>A0AAW0F441_9TRYP</name>
<comment type="caution">
    <text evidence="2">The sequence shown here is derived from an EMBL/GenBank/DDBJ whole genome shotgun (WGS) entry which is preliminary data.</text>
</comment>
<feature type="region of interest" description="Disordered" evidence="1">
    <location>
        <begin position="1"/>
        <end position="21"/>
    </location>
</feature>
<dbReference type="EMBL" id="JAECZO010000004">
    <property type="protein sequence ID" value="KAK7200186.1"/>
    <property type="molecule type" value="Genomic_DNA"/>
</dbReference>
<gene>
    <name evidence="2" type="ORF">NESM_000069500</name>
</gene>
<reference evidence="2 3" key="1">
    <citation type="journal article" date="2021" name="MBio">
        <title>A New Model Trypanosomatid, Novymonas esmeraldas: Genomic Perception of Its 'Candidatus Pandoraea novymonadis' Endosymbiont.</title>
        <authorList>
            <person name="Zakharova A."/>
            <person name="Saura A."/>
            <person name="Butenko A."/>
            <person name="Podesvova L."/>
            <person name="Warmusova S."/>
            <person name="Kostygov A.Y."/>
            <person name="Nenarokova A."/>
            <person name="Lukes J."/>
            <person name="Opperdoes F.R."/>
            <person name="Yurchenko V."/>
        </authorList>
    </citation>
    <scope>NUCLEOTIDE SEQUENCE [LARGE SCALE GENOMIC DNA]</scope>
    <source>
        <strain evidence="2 3">E262AT.01</strain>
    </source>
</reference>
<feature type="compositionally biased region" description="Low complexity" evidence="1">
    <location>
        <begin position="512"/>
        <end position="535"/>
    </location>
</feature>
<evidence type="ECO:0000313" key="2">
    <source>
        <dbReference type="EMBL" id="KAK7200186.1"/>
    </source>
</evidence>
<keyword evidence="3" id="KW-1185">Reference proteome</keyword>
<accession>A0AAW0F441</accession>
<evidence type="ECO:0000256" key="1">
    <source>
        <dbReference type="SAM" id="MobiDB-lite"/>
    </source>
</evidence>
<feature type="compositionally biased region" description="Acidic residues" evidence="1">
    <location>
        <begin position="554"/>
        <end position="566"/>
    </location>
</feature>
<feature type="region of interest" description="Disordered" evidence="1">
    <location>
        <begin position="77"/>
        <end position="102"/>
    </location>
</feature>
<protein>
    <submittedName>
        <fullName evidence="2">Uncharacterized protein</fullName>
    </submittedName>
</protein>
<proteinExistence type="predicted"/>
<dbReference type="AlphaFoldDB" id="A0AAW0F441"/>